<dbReference type="Gene3D" id="3.20.20.30">
    <property type="entry name" value="Luciferase-like domain"/>
    <property type="match status" value="1"/>
</dbReference>
<dbReference type="EMBL" id="JABBYC010000027">
    <property type="protein sequence ID" value="MBL0887379.1"/>
    <property type="molecule type" value="Genomic_DNA"/>
</dbReference>
<evidence type="ECO:0000259" key="2">
    <source>
        <dbReference type="Pfam" id="PF00296"/>
    </source>
</evidence>
<protein>
    <submittedName>
        <fullName evidence="3">LLM class F420-dependent oxidoreductase</fullName>
    </submittedName>
</protein>
<reference evidence="3 4" key="1">
    <citation type="journal article" date="2021" name="Arch. Microbiol.">
        <title>Myceligenerans indicum sp. nov., an actinobacterium isolated from mangrove sediment of Sundarbans, India.</title>
        <authorList>
            <person name="Asha K."/>
            <person name="Bhadury P."/>
        </authorList>
    </citation>
    <scope>NUCLEOTIDE SEQUENCE [LARGE SCALE GENOMIC DNA]</scope>
    <source>
        <strain evidence="3 4">I2</strain>
    </source>
</reference>
<dbReference type="CDD" id="cd01097">
    <property type="entry name" value="Tetrahydromethanopterin_reductase"/>
    <property type="match status" value="1"/>
</dbReference>
<dbReference type="Pfam" id="PF00296">
    <property type="entry name" value="Bac_luciferase"/>
    <property type="match status" value="1"/>
</dbReference>
<evidence type="ECO:0000256" key="1">
    <source>
        <dbReference type="ARBA" id="ARBA00023002"/>
    </source>
</evidence>
<gene>
    <name evidence="3" type="ORF">HGK34_14015</name>
</gene>
<feature type="domain" description="Luciferase-like" evidence="2">
    <location>
        <begin position="14"/>
        <end position="327"/>
    </location>
</feature>
<keyword evidence="1" id="KW-0560">Oxidoreductase</keyword>
<accession>A0ABS1LMX4</accession>
<evidence type="ECO:0000313" key="4">
    <source>
        <dbReference type="Proteomes" id="UP000675409"/>
    </source>
</evidence>
<proteinExistence type="predicted"/>
<dbReference type="InterPro" id="IPR019951">
    <property type="entry name" value="F420_OxRdatse_Rv3520c_pred"/>
</dbReference>
<sequence>MRIGIQTGYWSRKPPKGIQQSILAGDRLGLDSVWTAEAYGSDAFTPLAWWGSRTRNVRLGTGIAQMAARTPTATAMHAMTLDHLSRGRFVLGLGASGPQVVEGWYGQPYQKPLARTREFVDIVREVIAREHPVSYDGSFYRMPLPADEPGATGLGKALKPTVHPFRPEIPIVLAAQGPKNIALAAEIADGWMGSFYAPRLDGEFRELLDAGFAKRREERSPASGFEAIATVPVFVRDDVEAAADLIRPYVALYAGGMGAKGANFHKQSLDRMGYKEAMDEVQDLYLAGRKEDAARAVPTELVDEVALIGPAKRIRERFAAWEDTLLTTMLVQGDPSSVLTILSIAQEHAARDAGSSPRARRTARTRSVAGRALAALAPSKVPGAR</sequence>
<dbReference type="PANTHER" id="PTHR43244">
    <property type="match status" value="1"/>
</dbReference>
<dbReference type="InterPro" id="IPR036661">
    <property type="entry name" value="Luciferase-like_sf"/>
</dbReference>
<dbReference type="RefSeq" id="WP_201848398.1">
    <property type="nucleotide sequence ID" value="NZ_JABBYC010000027.1"/>
</dbReference>
<dbReference type="InterPro" id="IPR050564">
    <property type="entry name" value="F420-G6PD/mer"/>
</dbReference>
<comment type="caution">
    <text evidence="3">The sequence shown here is derived from an EMBL/GenBank/DDBJ whole genome shotgun (WGS) entry which is preliminary data.</text>
</comment>
<dbReference type="NCBIfam" id="TIGR03559">
    <property type="entry name" value="F420_Rv3520c"/>
    <property type="match status" value="1"/>
</dbReference>
<organism evidence="3 4">
    <name type="scientific">Myceligenerans indicum</name>
    <dbReference type="NCBI Taxonomy" id="2593663"/>
    <lineage>
        <taxon>Bacteria</taxon>
        <taxon>Bacillati</taxon>
        <taxon>Actinomycetota</taxon>
        <taxon>Actinomycetes</taxon>
        <taxon>Micrococcales</taxon>
        <taxon>Promicromonosporaceae</taxon>
        <taxon>Myceligenerans</taxon>
    </lineage>
</organism>
<dbReference type="InterPro" id="IPR011251">
    <property type="entry name" value="Luciferase-like_dom"/>
</dbReference>
<keyword evidence="4" id="KW-1185">Reference proteome</keyword>
<name>A0ABS1LMX4_9MICO</name>
<dbReference type="Proteomes" id="UP000675409">
    <property type="component" value="Unassembled WGS sequence"/>
</dbReference>
<dbReference type="PANTHER" id="PTHR43244:SF1">
    <property type="entry name" value="5,10-METHYLENETETRAHYDROMETHANOPTERIN REDUCTASE"/>
    <property type="match status" value="1"/>
</dbReference>
<dbReference type="SUPFAM" id="SSF51679">
    <property type="entry name" value="Bacterial luciferase-like"/>
    <property type="match status" value="1"/>
</dbReference>
<evidence type="ECO:0000313" key="3">
    <source>
        <dbReference type="EMBL" id="MBL0887379.1"/>
    </source>
</evidence>